<keyword evidence="6 7" id="KW-0472">Membrane</keyword>
<dbReference type="Pfam" id="PF01914">
    <property type="entry name" value="MarC"/>
    <property type="match status" value="1"/>
</dbReference>
<dbReference type="Proteomes" id="UP000244173">
    <property type="component" value="Chromosome"/>
</dbReference>
<dbReference type="STRING" id="1122240.GCA_000620105_02960"/>
<dbReference type="PANTHER" id="PTHR33508">
    <property type="entry name" value="UPF0056 MEMBRANE PROTEIN YHCE"/>
    <property type="match status" value="1"/>
</dbReference>
<dbReference type="KEGG" id="maer:DAI18_01185"/>
<dbReference type="PANTHER" id="PTHR33508:SF1">
    <property type="entry name" value="UPF0056 MEMBRANE PROTEIN YHCE"/>
    <property type="match status" value="1"/>
</dbReference>
<name>A0A2U3THC1_9NEIS</name>
<evidence type="ECO:0000256" key="4">
    <source>
        <dbReference type="ARBA" id="ARBA00022692"/>
    </source>
</evidence>
<comment type="similarity">
    <text evidence="2 7">Belongs to the UPF0056 (MarC) family.</text>
</comment>
<dbReference type="OrthoDB" id="21094at2"/>
<keyword evidence="4 7" id="KW-0812">Transmembrane</keyword>
<feature type="transmembrane region" description="Helical" evidence="7">
    <location>
        <begin position="139"/>
        <end position="160"/>
    </location>
</feature>
<proteinExistence type="inferred from homology"/>
<keyword evidence="3" id="KW-1003">Cell membrane</keyword>
<keyword evidence="9" id="KW-1185">Reference proteome</keyword>
<dbReference type="RefSeq" id="WP_028499898.1">
    <property type="nucleotide sequence ID" value="NZ_CALFSO010000098.1"/>
</dbReference>
<evidence type="ECO:0000313" key="8">
    <source>
        <dbReference type="EMBL" id="AVY92807.1"/>
    </source>
</evidence>
<evidence type="ECO:0000256" key="6">
    <source>
        <dbReference type="ARBA" id="ARBA00023136"/>
    </source>
</evidence>
<feature type="transmembrane region" description="Helical" evidence="7">
    <location>
        <begin position="38"/>
        <end position="57"/>
    </location>
</feature>
<comment type="subcellular location">
    <subcellularLocation>
        <location evidence="1 7">Cell membrane</location>
        <topology evidence="1 7">Multi-pass membrane protein</topology>
    </subcellularLocation>
</comment>
<accession>A0A2U3THC1</accession>
<dbReference type="InterPro" id="IPR002771">
    <property type="entry name" value="Multi_antbiot-R_MarC"/>
</dbReference>
<gene>
    <name evidence="8" type="ORF">DAI18_01185</name>
</gene>
<dbReference type="GO" id="GO:0005886">
    <property type="term" value="C:plasma membrane"/>
    <property type="evidence" value="ECO:0007669"/>
    <property type="project" value="UniProtKB-SubCell"/>
</dbReference>
<evidence type="ECO:0000256" key="7">
    <source>
        <dbReference type="RuleBase" id="RU362048"/>
    </source>
</evidence>
<evidence type="ECO:0000256" key="1">
    <source>
        <dbReference type="ARBA" id="ARBA00004651"/>
    </source>
</evidence>
<evidence type="ECO:0000256" key="3">
    <source>
        <dbReference type="ARBA" id="ARBA00022475"/>
    </source>
</evidence>
<sequence>MEVLKIFIALLVLVNPLGAIPIFIGLTPNASLDERNKIALTASKAVAIVMVLFVLIGDGMLKFLNISVGSFQVGGGILMMLIAIAMMNAKSAPTKTTKQEQEEAEFKTNVAVVPLAIPLMTGPGTISTIIIYASTAKNWMHLGQLMIACLLCAATCFAALRAATPISRMLGQTGINIVNRVMGMVLAAVSVEVIVNGLYSLFPKLAG</sequence>
<dbReference type="EMBL" id="CP028519">
    <property type="protein sequence ID" value="AVY92807.1"/>
    <property type="molecule type" value="Genomic_DNA"/>
</dbReference>
<protein>
    <recommendedName>
        <fullName evidence="7">UPF0056 membrane protein</fullName>
    </recommendedName>
</protein>
<evidence type="ECO:0000313" key="9">
    <source>
        <dbReference type="Proteomes" id="UP000244173"/>
    </source>
</evidence>
<evidence type="ECO:0000256" key="5">
    <source>
        <dbReference type="ARBA" id="ARBA00022989"/>
    </source>
</evidence>
<evidence type="ECO:0000256" key="2">
    <source>
        <dbReference type="ARBA" id="ARBA00009784"/>
    </source>
</evidence>
<feature type="transmembrane region" description="Helical" evidence="7">
    <location>
        <begin position="63"/>
        <end position="89"/>
    </location>
</feature>
<feature type="transmembrane region" description="Helical" evidence="7">
    <location>
        <begin position="181"/>
        <end position="202"/>
    </location>
</feature>
<keyword evidence="5 7" id="KW-1133">Transmembrane helix</keyword>
<reference evidence="8 9" key="1">
    <citation type="submission" date="2018-04" db="EMBL/GenBank/DDBJ databases">
        <title>Denitrifier Microvirgula.</title>
        <authorList>
            <person name="Anderson E."/>
            <person name="Jang J."/>
            <person name="Ishii S."/>
        </authorList>
    </citation>
    <scope>NUCLEOTIDE SEQUENCE [LARGE SCALE GENOMIC DNA]</scope>
    <source>
        <strain evidence="8 9">BE2.4</strain>
    </source>
</reference>
<dbReference type="NCBIfam" id="TIGR00427">
    <property type="entry name" value="NAAT family transporter"/>
    <property type="match status" value="1"/>
</dbReference>
<feature type="transmembrane region" description="Helical" evidence="7">
    <location>
        <begin position="6"/>
        <end position="26"/>
    </location>
</feature>
<feature type="transmembrane region" description="Helical" evidence="7">
    <location>
        <begin position="110"/>
        <end position="133"/>
    </location>
</feature>
<organism evidence="8 9">
    <name type="scientific">Microvirgula aerodenitrificans</name>
    <dbReference type="NCBI Taxonomy" id="57480"/>
    <lineage>
        <taxon>Bacteria</taxon>
        <taxon>Pseudomonadati</taxon>
        <taxon>Pseudomonadota</taxon>
        <taxon>Betaproteobacteria</taxon>
        <taxon>Neisseriales</taxon>
        <taxon>Aquaspirillaceae</taxon>
        <taxon>Microvirgula</taxon>
    </lineage>
</organism>
<dbReference type="AlphaFoldDB" id="A0A2U3THC1"/>